<accession>A0ABP8TUU8</accession>
<evidence type="ECO:0000256" key="2">
    <source>
        <dbReference type="ARBA" id="ARBA00009292"/>
    </source>
</evidence>
<keyword evidence="5" id="KW-0560">Oxidoreductase</keyword>
<dbReference type="InterPro" id="IPR018194">
    <property type="entry name" value="Ni-dep_hyd_lsu_Ni_BS"/>
</dbReference>
<dbReference type="SUPFAM" id="SSF56762">
    <property type="entry name" value="HydB/Nqo4-like"/>
    <property type="match status" value="1"/>
</dbReference>
<dbReference type="PANTHER" id="PTHR43600:SF2">
    <property type="entry name" value="F420-NON-REDUCING HYDROGENASE VHU SUBUNIT A"/>
    <property type="match status" value="1"/>
</dbReference>
<dbReference type="Proteomes" id="UP001500212">
    <property type="component" value="Unassembled WGS sequence"/>
</dbReference>
<proteinExistence type="inferred from homology"/>
<dbReference type="RefSeq" id="WP_345365031.1">
    <property type="nucleotide sequence ID" value="NZ_BAABHJ010000037.1"/>
</dbReference>
<gene>
    <name evidence="6" type="ORF">GCM10023195_74540</name>
</gene>
<keyword evidence="3" id="KW-0533">Nickel</keyword>
<dbReference type="PANTHER" id="PTHR43600">
    <property type="entry name" value="COENZYME F420 HYDROGENASE, SUBUNIT ALPHA"/>
    <property type="match status" value="1"/>
</dbReference>
<organism evidence="6 7">
    <name type="scientific">Actinoallomurus liliacearum</name>
    <dbReference type="NCBI Taxonomy" id="1080073"/>
    <lineage>
        <taxon>Bacteria</taxon>
        <taxon>Bacillati</taxon>
        <taxon>Actinomycetota</taxon>
        <taxon>Actinomycetes</taxon>
        <taxon>Streptosporangiales</taxon>
        <taxon>Thermomonosporaceae</taxon>
        <taxon>Actinoallomurus</taxon>
    </lineage>
</organism>
<name>A0ABP8TUU8_9ACTN</name>
<evidence type="ECO:0008006" key="8">
    <source>
        <dbReference type="Google" id="ProtNLM"/>
    </source>
</evidence>
<evidence type="ECO:0000256" key="5">
    <source>
        <dbReference type="ARBA" id="ARBA00023002"/>
    </source>
</evidence>
<comment type="cofactor">
    <cofactor evidence="1">
        <name>Ni(2+)</name>
        <dbReference type="ChEBI" id="CHEBI:49786"/>
    </cofactor>
</comment>
<reference evidence="7" key="1">
    <citation type="journal article" date="2019" name="Int. J. Syst. Evol. Microbiol.">
        <title>The Global Catalogue of Microorganisms (GCM) 10K type strain sequencing project: providing services to taxonomists for standard genome sequencing and annotation.</title>
        <authorList>
            <consortium name="The Broad Institute Genomics Platform"/>
            <consortium name="The Broad Institute Genome Sequencing Center for Infectious Disease"/>
            <person name="Wu L."/>
            <person name="Ma J."/>
        </authorList>
    </citation>
    <scope>NUCLEOTIDE SEQUENCE [LARGE SCALE GENOMIC DNA]</scope>
    <source>
        <strain evidence="7">JCM 17938</strain>
    </source>
</reference>
<comment type="caution">
    <text evidence="6">The sequence shown here is derived from an EMBL/GenBank/DDBJ whole genome shotgun (WGS) entry which is preliminary data.</text>
</comment>
<dbReference type="EMBL" id="BAABHJ010000037">
    <property type="protein sequence ID" value="GAA4616742.1"/>
    <property type="molecule type" value="Genomic_DNA"/>
</dbReference>
<evidence type="ECO:0000256" key="4">
    <source>
        <dbReference type="ARBA" id="ARBA00022723"/>
    </source>
</evidence>
<keyword evidence="7" id="KW-1185">Reference proteome</keyword>
<dbReference type="Gene3D" id="1.10.645.10">
    <property type="entry name" value="Cytochrome-c3 Hydrogenase, chain B"/>
    <property type="match status" value="2"/>
</dbReference>
<comment type="similarity">
    <text evidence="2">Belongs to the [NiFe]/[NiFeSe] hydrogenase large subunit family.</text>
</comment>
<keyword evidence="4" id="KW-0479">Metal-binding</keyword>
<dbReference type="PROSITE" id="PS00508">
    <property type="entry name" value="NI_HGENASE_L_2"/>
    <property type="match status" value="1"/>
</dbReference>
<sequence>MTHRHERILNIGALARVEGEGAMYVRVGGFHQVPSPRELRGLVTRLGRALDDALATARWVAGFDFPDLTFDHELLALTGEEYPLERGTPRTTTGAAFEVADFEDEIEEHHVPNSTARHFRLVHGGRYLTGPLARFALNRDRLSPLAHEAAADAGLGPQCRNPFQSIVVRAVEIVHAIEEDLRRLVRDRLDFDDEALTSACERTIRSYDPCVSCTAHFLDLKVVRS</sequence>
<dbReference type="InterPro" id="IPR029014">
    <property type="entry name" value="NiFe-Hase_large"/>
</dbReference>
<evidence type="ECO:0000256" key="1">
    <source>
        <dbReference type="ARBA" id="ARBA00001967"/>
    </source>
</evidence>
<evidence type="ECO:0000313" key="7">
    <source>
        <dbReference type="Proteomes" id="UP001500212"/>
    </source>
</evidence>
<evidence type="ECO:0000313" key="6">
    <source>
        <dbReference type="EMBL" id="GAA4616742.1"/>
    </source>
</evidence>
<protein>
    <recommendedName>
        <fullName evidence="8">Ni/Fe hydrogenase subunit alpha</fullName>
    </recommendedName>
</protein>
<evidence type="ECO:0000256" key="3">
    <source>
        <dbReference type="ARBA" id="ARBA00022596"/>
    </source>
</evidence>